<name>A0ABP7ELN5_9STAP</name>
<dbReference type="PROSITE" id="PS51178">
    <property type="entry name" value="PASTA"/>
    <property type="match status" value="3"/>
</dbReference>
<evidence type="ECO:0000256" key="6">
    <source>
        <dbReference type="ARBA" id="ARBA00022840"/>
    </source>
</evidence>
<dbReference type="SMART" id="SM00220">
    <property type="entry name" value="S_TKc"/>
    <property type="match status" value="1"/>
</dbReference>
<dbReference type="Pfam" id="PF21160">
    <property type="entry name" value="PrkC-like_PASTA-like"/>
    <property type="match status" value="1"/>
</dbReference>
<dbReference type="Pfam" id="PF00069">
    <property type="entry name" value="Pkinase"/>
    <property type="match status" value="1"/>
</dbReference>
<keyword evidence="4" id="KW-0547">Nucleotide-binding</keyword>
<dbReference type="PANTHER" id="PTHR43289">
    <property type="entry name" value="MITOGEN-ACTIVATED PROTEIN KINASE KINASE KINASE 20-RELATED"/>
    <property type="match status" value="1"/>
</dbReference>
<keyword evidence="13" id="KW-1185">Reference proteome</keyword>
<gene>
    <name evidence="12" type="primary">pknB</name>
    <name evidence="12" type="ORF">GCM10022378_06200</name>
</gene>
<dbReference type="SUPFAM" id="SSF56112">
    <property type="entry name" value="Protein kinase-like (PK-like)"/>
    <property type="match status" value="1"/>
</dbReference>
<evidence type="ECO:0000313" key="13">
    <source>
        <dbReference type="Proteomes" id="UP001500920"/>
    </source>
</evidence>
<organism evidence="12 13">
    <name type="scientific">Salinicoccus jeotgali</name>
    <dbReference type="NCBI Taxonomy" id="381634"/>
    <lineage>
        <taxon>Bacteria</taxon>
        <taxon>Bacillati</taxon>
        <taxon>Bacillota</taxon>
        <taxon>Bacilli</taxon>
        <taxon>Bacillales</taxon>
        <taxon>Staphylococcaceae</taxon>
        <taxon>Salinicoccus</taxon>
    </lineage>
</organism>
<dbReference type="EC" id="2.7.11.1" evidence="1"/>
<reference evidence="13" key="1">
    <citation type="journal article" date="2019" name="Int. J. Syst. Evol. Microbiol.">
        <title>The Global Catalogue of Microorganisms (GCM) 10K type strain sequencing project: providing services to taxonomists for standard genome sequencing and annotation.</title>
        <authorList>
            <consortium name="The Broad Institute Genomics Platform"/>
            <consortium name="The Broad Institute Genome Sequencing Center for Infectious Disease"/>
            <person name="Wu L."/>
            <person name="Ma J."/>
        </authorList>
    </citation>
    <scope>NUCLEOTIDE SEQUENCE [LARGE SCALE GENOMIC DNA]</scope>
    <source>
        <strain evidence="13">JCM 16981</strain>
    </source>
</reference>
<comment type="catalytic activity">
    <reaction evidence="8">
        <text>L-seryl-[protein] + ATP = O-phospho-L-seryl-[protein] + ADP + H(+)</text>
        <dbReference type="Rhea" id="RHEA:17989"/>
        <dbReference type="Rhea" id="RHEA-COMP:9863"/>
        <dbReference type="Rhea" id="RHEA-COMP:11604"/>
        <dbReference type="ChEBI" id="CHEBI:15378"/>
        <dbReference type="ChEBI" id="CHEBI:29999"/>
        <dbReference type="ChEBI" id="CHEBI:30616"/>
        <dbReference type="ChEBI" id="CHEBI:83421"/>
        <dbReference type="ChEBI" id="CHEBI:456216"/>
        <dbReference type="EC" id="2.7.11.1"/>
    </reaction>
</comment>
<dbReference type="InterPro" id="IPR000719">
    <property type="entry name" value="Prot_kinase_dom"/>
</dbReference>
<dbReference type="GO" id="GO:0004674">
    <property type="term" value="F:protein serine/threonine kinase activity"/>
    <property type="evidence" value="ECO:0007669"/>
    <property type="project" value="UniProtKB-KW"/>
</dbReference>
<dbReference type="CDD" id="cd06577">
    <property type="entry name" value="PASTA_pknB"/>
    <property type="match status" value="4"/>
</dbReference>
<feature type="domain" description="Protein kinase" evidence="10">
    <location>
        <begin position="10"/>
        <end position="267"/>
    </location>
</feature>
<evidence type="ECO:0000256" key="4">
    <source>
        <dbReference type="ARBA" id="ARBA00022741"/>
    </source>
</evidence>
<dbReference type="Proteomes" id="UP001500920">
    <property type="component" value="Unassembled WGS sequence"/>
</dbReference>
<evidence type="ECO:0000313" key="12">
    <source>
        <dbReference type="EMBL" id="GAA3718750.1"/>
    </source>
</evidence>
<evidence type="ECO:0000256" key="7">
    <source>
        <dbReference type="ARBA" id="ARBA00047899"/>
    </source>
</evidence>
<dbReference type="CDD" id="cd14014">
    <property type="entry name" value="STKc_PknB_like"/>
    <property type="match status" value="1"/>
</dbReference>
<feature type="domain" description="PASTA" evidence="11">
    <location>
        <begin position="316"/>
        <end position="383"/>
    </location>
</feature>
<keyword evidence="9" id="KW-0812">Transmembrane</keyword>
<keyword evidence="5 12" id="KW-0418">Kinase</keyword>
<keyword evidence="9" id="KW-1133">Transmembrane helix</keyword>
<dbReference type="SMART" id="SM00740">
    <property type="entry name" value="PASTA"/>
    <property type="match status" value="4"/>
</dbReference>
<keyword evidence="3" id="KW-0808">Transferase</keyword>
<evidence type="ECO:0000256" key="9">
    <source>
        <dbReference type="SAM" id="Phobius"/>
    </source>
</evidence>
<dbReference type="Pfam" id="PF03793">
    <property type="entry name" value="PASTA"/>
    <property type="match status" value="4"/>
</dbReference>
<keyword evidence="9" id="KW-0472">Membrane</keyword>
<evidence type="ECO:0000256" key="1">
    <source>
        <dbReference type="ARBA" id="ARBA00012513"/>
    </source>
</evidence>
<dbReference type="RefSeq" id="WP_344701313.1">
    <property type="nucleotide sequence ID" value="NZ_BAABCK010000013.1"/>
</dbReference>
<evidence type="ECO:0000259" key="11">
    <source>
        <dbReference type="PROSITE" id="PS51178"/>
    </source>
</evidence>
<dbReference type="Gene3D" id="1.10.510.10">
    <property type="entry name" value="Transferase(Phosphotransferase) domain 1"/>
    <property type="match status" value="1"/>
</dbReference>
<dbReference type="InterPro" id="IPR005543">
    <property type="entry name" value="PASTA_dom"/>
</dbReference>
<evidence type="ECO:0000256" key="8">
    <source>
        <dbReference type="ARBA" id="ARBA00048679"/>
    </source>
</evidence>
<dbReference type="PANTHER" id="PTHR43289:SF34">
    <property type="entry name" value="SERINE_THREONINE-PROTEIN KINASE YBDM-RELATED"/>
    <property type="match status" value="1"/>
</dbReference>
<evidence type="ECO:0000256" key="5">
    <source>
        <dbReference type="ARBA" id="ARBA00022777"/>
    </source>
</evidence>
<keyword evidence="6" id="KW-0067">ATP-binding</keyword>
<dbReference type="Gene3D" id="2.60.40.2560">
    <property type="match status" value="1"/>
</dbReference>
<dbReference type="PROSITE" id="PS00108">
    <property type="entry name" value="PROTEIN_KINASE_ST"/>
    <property type="match status" value="1"/>
</dbReference>
<evidence type="ECO:0000256" key="2">
    <source>
        <dbReference type="ARBA" id="ARBA00022527"/>
    </source>
</evidence>
<protein>
    <recommendedName>
        <fullName evidence="1">non-specific serine/threonine protein kinase</fullName>
        <ecNumber evidence="1">2.7.11.1</ecNumber>
    </recommendedName>
</protein>
<comment type="caution">
    <text evidence="12">The sequence shown here is derived from an EMBL/GenBank/DDBJ whole genome shotgun (WGS) entry which is preliminary data.</text>
</comment>
<dbReference type="EMBL" id="BAABCK010000013">
    <property type="protein sequence ID" value="GAA3718750.1"/>
    <property type="molecule type" value="Genomic_DNA"/>
</dbReference>
<keyword evidence="2 12" id="KW-0723">Serine/threonine-protein kinase</keyword>
<feature type="domain" description="PASTA" evidence="11">
    <location>
        <begin position="384"/>
        <end position="451"/>
    </location>
</feature>
<comment type="catalytic activity">
    <reaction evidence="7">
        <text>L-threonyl-[protein] + ATP = O-phospho-L-threonyl-[protein] + ADP + H(+)</text>
        <dbReference type="Rhea" id="RHEA:46608"/>
        <dbReference type="Rhea" id="RHEA-COMP:11060"/>
        <dbReference type="Rhea" id="RHEA-COMP:11605"/>
        <dbReference type="ChEBI" id="CHEBI:15378"/>
        <dbReference type="ChEBI" id="CHEBI:30013"/>
        <dbReference type="ChEBI" id="CHEBI:30616"/>
        <dbReference type="ChEBI" id="CHEBI:61977"/>
        <dbReference type="ChEBI" id="CHEBI:456216"/>
        <dbReference type="EC" id="2.7.11.1"/>
    </reaction>
</comment>
<evidence type="ECO:0000256" key="3">
    <source>
        <dbReference type="ARBA" id="ARBA00022679"/>
    </source>
</evidence>
<dbReference type="PROSITE" id="PS50011">
    <property type="entry name" value="PROTEIN_KINASE_DOM"/>
    <property type="match status" value="1"/>
</dbReference>
<feature type="transmembrane region" description="Helical" evidence="9">
    <location>
        <begin position="295"/>
        <end position="316"/>
    </location>
</feature>
<dbReference type="InterPro" id="IPR011009">
    <property type="entry name" value="Kinase-like_dom_sf"/>
</dbReference>
<dbReference type="Gene3D" id="3.30.10.20">
    <property type="match status" value="4"/>
</dbReference>
<evidence type="ECO:0000259" key="10">
    <source>
        <dbReference type="PROSITE" id="PS50011"/>
    </source>
</evidence>
<sequence>MIGEIVSERYKVIEYLGGGMSSVYLAEDIILNREVVVKLIKVDHHNREKSVARFQREVESTIQLSHPNIVSVLDVDETDMYHLLVTEVIHGPTLKQFIEDNHPVPVAEVLRICGMVLRGIRHAHGAGIIHRDIKPQNILMDGKGQVKITDFGIAKALSDTRMTETNQVMGSVQYISPEQAKGNQTDERTDIYSFGIVLFELLAGRLPFEGETPVSVALKHISEPFPDILEFREVPEALVRIIGKCTEKDPHNRYRQVDEILNDIAAFNSGTVSQTHLGPSPLSSHQEDRKKNRKLWLIPLLAMLLLLPTLFFFFVMDQSTILPDMNGMPIEDAGEILEENGLEMGETIEEYDPEMSTGSIISTVPGAGGKVDKGTPIDIIVSRGEAPYKMEDFVGGYYEDIKGDLDALGFSSVEVEKIPDASKPDTVLSQSIGAGMEVTPEEHELVLEVSSGMEMPLLTGLYLEDMQADIEAMEFSSFEVEEVYDPSEPGTIVEQSIEPDTLVDPSSDNLKLTVSKGLEMIEVEDYRGQQLEEAEAALIESGFEVDIIQEAHSADFEEGQVMGQSPHYGEFTKGSTIDIIKSLGPEPKNEKQFAKEVLIPYDDKDTDSKEERPTRTVEIYIDDKDNDIDDVFDTLEIDSDHEYTINMIIEEDETGHYRIDVDGETVKEDKVPYK</sequence>
<dbReference type="InterPro" id="IPR008271">
    <property type="entry name" value="Ser/Thr_kinase_AS"/>
</dbReference>
<proteinExistence type="predicted"/>
<feature type="domain" description="PASTA" evidence="11">
    <location>
        <begin position="517"/>
        <end position="583"/>
    </location>
</feature>
<accession>A0ABP7ELN5</accession>
<dbReference type="Gene3D" id="3.30.200.20">
    <property type="entry name" value="Phosphorylase Kinase, domain 1"/>
    <property type="match status" value="1"/>
</dbReference>